<reference evidence="5" key="2">
    <citation type="submission" date="2021-09" db="EMBL/GenBank/DDBJ databases">
        <authorList>
            <person name="Gilroy R."/>
        </authorList>
    </citation>
    <scope>NUCLEOTIDE SEQUENCE</scope>
    <source>
        <strain evidence="5">CHK194-22301</strain>
    </source>
</reference>
<keyword evidence="3" id="KW-0233">DNA recombination</keyword>
<dbReference type="InterPro" id="IPR025269">
    <property type="entry name" value="SAM-like_dom"/>
</dbReference>
<gene>
    <name evidence="5" type="ORF">K8V23_00985</name>
</gene>
<dbReference type="Gene3D" id="1.10.150.130">
    <property type="match status" value="1"/>
</dbReference>
<keyword evidence="2" id="KW-0238">DNA-binding</keyword>
<evidence type="ECO:0000256" key="1">
    <source>
        <dbReference type="ARBA" id="ARBA00008857"/>
    </source>
</evidence>
<dbReference type="Pfam" id="PF13102">
    <property type="entry name" value="Phage_int_SAM_5"/>
    <property type="match status" value="1"/>
</dbReference>
<dbReference type="CDD" id="cd01189">
    <property type="entry name" value="INT_ICEBs1_C_like"/>
    <property type="match status" value="1"/>
</dbReference>
<organism evidence="5 6">
    <name type="scientific">Lactobacillus crispatus</name>
    <dbReference type="NCBI Taxonomy" id="47770"/>
    <lineage>
        <taxon>Bacteria</taxon>
        <taxon>Bacillati</taxon>
        <taxon>Bacillota</taxon>
        <taxon>Bacilli</taxon>
        <taxon>Lactobacillales</taxon>
        <taxon>Lactobacillaceae</taxon>
        <taxon>Lactobacillus</taxon>
    </lineage>
</organism>
<feature type="domain" description="Tyr recombinase" evidence="4">
    <location>
        <begin position="176"/>
        <end position="379"/>
    </location>
</feature>
<dbReference type="PROSITE" id="PS51898">
    <property type="entry name" value="TYR_RECOMBINASE"/>
    <property type="match status" value="1"/>
</dbReference>
<name>A0A921K4Q7_9LACO</name>
<sequence length="410" mass="48184">MYIRKLKNGNYKFREIYKNPLTGKYQEANCTFGKNNNQTRKQAQLILDEKIRKKLQELQSTNSNITFYELSSKYLEMAREQLSYNTWYRKQCTLRQINDAWGHDLIANKVTSQFINKYLDNLLYSKNYSNDTIASYKSCIDVCYKLGKKYGYISKNPVNDVQVTWRSEAKKRRNEIENKYLEKNEFQKIIKDCEEQKRPDLKDFFTWMYLTGMRCGEAAAIQKKNIIEDKDGNYYARVEGSLITIRNEKDKNKRHRKSNSAKTYAGNRDVLLPPAAVKIAKNHCKGKKSNDYIFVNEWSKSDGYFINSKLNKVLKSIMKRQNIKKNLVTHIFRHTHVSMLADMGVPLYVIQRRVGHGDSRVTREIYLHVTKQAKKELAQKLDKIQAFVRPTAEKQRDSKVQSLDRHGLSS</sequence>
<dbReference type="InterPro" id="IPR013762">
    <property type="entry name" value="Integrase-like_cat_sf"/>
</dbReference>
<evidence type="ECO:0000259" key="4">
    <source>
        <dbReference type="PROSITE" id="PS51898"/>
    </source>
</evidence>
<accession>A0A921K4Q7</accession>
<comment type="caution">
    <text evidence="5">The sequence shown here is derived from an EMBL/GenBank/DDBJ whole genome shotgun (WGS) entry which is preliminary data.</text>
</comment>
<dbReference type="Proteomes" id="UP000784793">
    <property type="component" value="Unassembled WGS sequence"/>
</dbReference>
<protein>
    <submittedName>
        <fullName evidence="5">Site-specific integrase</fullName>
    </submittedName>
</protein>
<dbReference type="Pfam" id="PF00589">
    <property type="entry name" value="Phage_integrase"/>
    <property type="match status" value="1"/>
</dbReference>
<dbReference type="InterPro" id="IPR010998">
    <property type="entry name" value="Integrase_recombinase_N"/>
</dbReference>
<dbReference type="EMBL" id="DYXB01000012">
    <property type="protein sequence ID" value="HJF09369.1"/>
    <property type="molecule type" value="Genomic_DNA"/>
</dbReference>
<dbReference type="GO" id="GO:0015074">
    <property type="term" value="P:DNA integration"/>
    <property type="evidence" value="ECO:0007669"/>
    <property type="project" value="InterPro"/>
</dbReference>
<dbReference type="InterPro" id="IPR002104">
    <property type="entry name" value="Integrase_catalytic"/>
</dbReference>
<reference evidence="5" key="1">
    <citation type="journal article" date="2021" name="PeerJ">
        <title>Extensive microbial diversity within the chicken gut microbiome revealed by metagenomics and culture.</title>
        <authorList>
            <person name="Gilroy R."/>
            <person name="Ravi A."/>
            <person name="Getino M."/>
            <person name="Pursley I."/>
            <person name="Horton D.L."/>
            <person name="Alikhan N.F."/>
            <person name="Baker D."/>
            <person name="Gharbi K."/>
            <person name="Hall N."/>
            <person name="Watson M."/>
            <person name="Adriaenssens E.M."/>
            <person name="Foster-Nyarko E."/>
            <person name="Jarju S."/>
            <person name="Secka A."/>
            <person name="Antonio M."/>
            <person name="Oren A."/>
            <person name="Chaudhuri R.R."/>
            <person name="La Ragione R."/>
            <person name="Hildebrand F."/>
            <person name="Pallen M.J."/>
        </authorList>
    </citation>
    <scope>NUCLEOTIDE SEQUENCE</scope>
    <source>
        <strain evidence="5">CHK194-22301</strain>
    </source>
</reference>
<dbReference type="InterPro" id="IPR050090">
    <property type="entry name" value="Tyrosine_recombinase_XerCD"/>
</dbReference>
<evidence type="ECO:0000256" key="3">
    <source>
        <dbReference type="ARBA" id="ARBA00023172"/>
    </source>
</evidence>
<dbReference type="PANTHER" id="PTHR30349">
    <property type="entry name" value="PHAGE INTEGRASE-RELATED"/>
    <property type="match status" value="1"/>
</dbReference>
<evidence type="ECO:0000256" key="2">
    <source>
        <dbReference type="ARBA" id="ARBA00023125"/>
    </source>
</evidence>
<dbReference type="InterPro" id="IPR011010">
    <property type="entry name" value="DNA_brk_join_enz"/>
</dbReference>
<dbReference type="GO" id="GO:0003677">
    <property type="term" value="F:DNA binding"/>
    <property type="evidence" value="ECO:0007669"/>
    <property type="project" value="UniProtKB-KW"/>
</dbReference>
<evidence type="ECO:0000313" key="6">
    <source>
        <dbReference type="Proteomes" id="UP000784793"/>
    </source>
</evidence>
<dbReference type="GO" id="GO:0006310">
    <property type="term" value="P:DNA recombination"/>
    <property type="evidence" value="ECO:0007669"/>
    <property type="project" value="UniProtKB-KW"/>
</dbReference>
<dbReference type="Gene3D" id="1.10.443.10">
    <property type="entry name" value="Intergrase catalytic core"/>
    <property type="match status" value="1"/>
</dbReference>
<dbReference type="AlphaFoldDB" id="A0A921K4Q7"/>
<dbReference type="PANTHER" id="PTHR30349:SF64">
    <property type="entry name" value="PROPHAGE INTEGRASE INTD-RELATED"/>
    <property type="match status" value="1"/>
</dbReference>
<proteinExistence type="inferred from homology"/>
<comment type="similarity">
    <text evidence="1">Belongs to the 'phage' integrase family.</text>
</comment>
<evidence type="ECO:0000313" key="5">
    <source>
        <dbReference type="EMBL" id="HJF09369.1"/>
    </source>
</evidence>
<dbReference type="SUPFAM" id="SSF56349">
    <property type="entry name" value="DNA breaking-rejoining enzymes"/>
    <property type="match status" value="1"/>
</dbReference>